<protein>
    <submittedName>
        <fullName evidence="1">Rubber elongation factor protein (REF)</fullName>
    </submittedName>
</protein>
<reference evidence="1 2" key="1">
    <citation type="journal article" date="2023" name="Science">
        <title>Complex scaffold remodeling in plant triterpene biosynthesis.</title>
        <authorList>
            <person name="De La Pena R."/>
            <person name="Hodgson H."/>
            <person name="Liu J.C."/>
            <person name="Stephenson M.J."/>
            <person name="Martin A.C."/>
            <person name="Owen C."/>
            <person name="Harkess A."/>
            <person name="Leebens-Mack J."/>
            <person name="Jimenez L.E."/>
            <person name="Osbourn A."/>
            <person name="Sattely E.S."/>
        </authorList>
    </citation>
    <scope>NUCLEOTIDE SEQUENCE [LARGE SCALE GENOMIC DNA]</scope>
    <source>
        <strain evidence="2">cv. JPN11</strain>
        <tissue evidence="1">Leaf</tissue>
    </source>
</reference>
<proteinExistence type="predicted"/>
<dbReference type="Proteomes" id="UP001164539">
    <property type="component" value="Chromosome 9"/>
</dbReference>
<evidence type="ECO:0000313" key="2">
    <source>
        <dbReference type="Proteomes" id="UP001164539"/>
    </source>
</evidence>
<gene>
    <name evidence="1" type="ORF">OWV82_016964</name>
</gene>
<name>A0ACC1XHL5_MELAZ</name>
<dbReference type="EMBL" id="CM051402">
    <property type="protein sequence ID" value="KAJ4710845.1"/>
    <property type="molecule type" value="Genomic_DNA"/>
</dbReference>
<keyword evidence="1" id="KW-0648">Protein biosynthesis</keyword>
<organism evidence="1 2">
    <name type="scientific">Melia azedarach</name>
    <name type="common">Chinaberry tree</name>
    <dbReference type="NCBI Taxonomy" id="155640"/>
    <lineage>
        <taxon>Eukaryota</taxon>
        <taxon>Viridiplantae</taxon>
        <taxon>Streptophyta</taxon>
        <taxon>Embryophyta</taxon>
        <taxon>Tracheophyta</taxon>
        <taxon>Spermatophyta</taxon>
        <taxon>Magnoliopsida</taxon>
        <taxon>eudicotyledons</taxon>
        <taxon>Gunneridae</taxon>
        <taxon>Pentapetalae</taxon>
        <taxon>rosids</taxon>
        <taxon>malvids</taxon>
        <taxon>Sapindales</taxon>
        <taxon>Meliaceae</taxon>
        <taxon>Melia</taxon>
    </lineage>
</organism>
<comment type="caution">
    <text evidence="1">The sequence shown here is derived from an EMBL/GenBank/DDBJ whole genome shotgun (WGS) entry which is preliminary data.</text>
</comment>
<evidence type="ECO:0000313" key="1">
    <source>
        <dbReference type="EMBL" id="KAJ4710845.1"/>
    </source>
</evidence>
<sequence>METESKRIELKHLGFVRIAAIHVLGVVFNLYDYAKRNSGPLRSAVGTVEGAVTAVVGPVYEKFRGIPDDLLVFFDKKVDVASHKFDEHAPPLAKQVVSQAHCLIEKASEKAQKLVSEAKTGGPRAAARYAAEESKHLLLTNSVKAWDKLNHYALFHTMAEIAVPTAAHWSEKYNHVVDEMNKKGYTVFSYLPLIPIDEIAKASKQSEPEKKVDENEKDSSSDSD</sequence>
<keyword evidence="2" id="KW-1185">Reference proteome</keyword>
<accession>A0ACC1XHL5</accession>
<keyword evidence="1" id="KW-0251">Elongation factor</keyword>